<reference evidence="1 2" key="1">
    <citation type="journal article" date="2022" name="IScience">
        <title>An ultrasensitive nanofiber-based assay for enzymatic hydrolysis and deep-sea microbial degradation of cellulose.</title>
        <authorList>
            <person name="Tsudome M."/>
            <person name="Tachioka M."/>
            <person name="Miyazaki M."/>
            <person name="Uchimura K."/>
            <person name="Tsuda M."/>
            <person name="Takaki Y."/>
            <person name="Deguchi S."/>
        </authorList>
    </citation>
    <scope>NUCLEOTIDE SEQUENCE [LARGE SCALE GENOMIC DNA]</scope>
    <source>
        <strain evidence="1 2">GE09</strain>
    </source>
</reference>
<organism evidence="1 2">
    <name type="scientific">Marinagarivorans cellulosilyticus</name>
    <dbReference type="NCBI Taxonomy" id="2721545"/>
    <lineage>
        <taxon>Bacteria</taxon>
        <taxon>Pseudomonadati</taxon>
        <taxon>Pseudomonadota</taxon>
        <taxon>Gammaproteobacteria</taxon>
        <taxon>Cellvibrionales</taxon>
        <taxon>Cellvibrionaceae</taxon>
        <taxon>Marinagarivorans</taxon>
    </lineage>
</organism>
<dbReference type="KEGG" id="marq:MARGE09_P1358"/>
<evidence type="ECO:0000313" key="1">
    <source>
        <dbReference type="EMBL" id="BCD97157.1"/>
    </source>
</evidence>
<accession>A0AAN2BJP3</accession>
<evidence type="ECO:0008006" key="3">
    <source>
        <dbReference type="Google" id="ProtNLM"/>
    </source>
</evidence>
<dbReference type="PROSITE" id="PS51257">
    <property type="entry name" value="PROKAR_LIPOPROTEIN"/>
    <property type="match status" value="1"/>
</dbReference>
<sequence>MIIKVYFISLIAIALASCGEPKFDHLFVKNNTDIQLSISAQFQNGETKLSPLVLSPGAEDGWRFSARNGKLVESFQQLQAETSECAVSFSKEKLKTMIKNDGAHRLVLNNNHIDCLKLSQL</sequence>
<dbReference type="Proteomes" id="UP001320119">
    <property type="component" value="Chromosome"/>
</dbReference>
<evidence type="ECO:0000313" key="2">
    <source>
        <dbReference type="Proteomes" id="UP001320119"/>
    </source>
</evidence>
<gene>
    <name evidence="1" type="ORF">MARGE09_P1358</name>
</gene>
<proteinExistence type="predicted"/>
<keyword evidence="2" id="KW-1185">Reference proteome</keyword>
<dbReference type="EMBL" id="AP023086">
    <property type="protein sequence ID" value="BCD97157.1"/>
    <property type="molecule type" value="Genomic_DNA"/>
</dbReference>
<name>A0AAN2BJP3_9GAMM</name>
<protein>
    <recommendedName>
        <fullName evidence="3">Lipoprotein</fullName>
    </recommendedName>
</protein>
<dbReference type="AlphaFoldDB" id="A0AAN2BJP3"/>
<dbReference type="RefSeq" id="WP_236986632.1">
    <property type="nucleotide sequence ID" value="NZ_AP023086.1"/>
</dbReference>